<accession>A0ABM7STD2</accession>
<reference evidence="2 3" key="1">
    <citation type="submission" date="2021-07" db="EMBL/GenBank/DDBJ databases">
        <title>Complete genome sequence of nontuberculous Mycobacterium sp. TY59.</title>
        <authorList>
            <person name="Fukushima K."/>
        </authorList>
    </citation>
    <scope>NUCLEOTIDE SEQUENCE [LARGE SCALE GENOMIC DNA]</scope>
    <source>
        <strain evidence="2 3">TY59</strain>
    </source>
</reference>
<evidence type="ECO:0000313" key="3">
    <source>
        <dbReference type="Proteomes" id="UP000826012"/>
    </source>
</evidence>
<gene>
    <name evidence="2" type="ORF">MTY59_44990</name>
</gene>
<feature type="region of interest" description="Disordered" evidence="1">
    <location>
        <begin position="63"/>
        <end position="82"/>
    </location>
</feature>
<feature type="compositionally biased region" description="Polar residues" evidence="1">
    <location>
        <begin position="7"/>
        <end position="25"/>
    </location>
</feature>
<evidence type="ECO:0000256" key="1">
    <source>
        <dbReference type="SAM" id="MobiDB-lite"/>
    </source>
</evidence>
<evidence type="ECO:0000313" key="2">
    <source>
        <dbReference type="EMBL" id="BCZ24644.1"/>
    </source>
</evidence>
<protein>
    <submittedName>
        <fullName evidence="2">Uncharacterized protein</fullName>
    </submittedName>
</protein>
<sequence>MRRPGAQATTNSFGHASPPTISLSKPASRARSSDDSTVGVRNAALTRWLCSKAVSGSPAYTCGGATTSAAPDAAASTISPTDASKVGEATINTRVSVSNPHDSHCAAVHPSRPAWLTITPLGVPVEPEVKIT</sequence>
<name>A0ABM7STD2_9MYCO</name>
<feature type="compositionally biased region" description="Low complexity" evidence="1">
    <location>
        <begin position="65"/>
        <end position="81"/>
    </location>
</feature>
<feature type="region of interest" description="Disordered" evidence="1">
    <location>
        <begin position="1"/>
        <end position="39"/>
    </location>
</feature>
<organism evidence="2 3">
    <name type="scientific">Mycobacterium senriense</name>
    <dbReference type="NCBI Taxonomy" id="2775496"/>
    <lineage>
        <taxon>Bacteria</taxon>
        <taxon>Bacillati</taxon>
        <taxon>Actinomycetota</taxon>
        <taxon>Actinomycetes</taxon>
        <taxon>Mycobacteriales</taxon>
        <taxon>Mycobacteriaceae</taxon>
        <taxon>Mycobacterium</taxon>
        <taxon>Mycobacterium avium complex (MAC)</taxon>
    </lineage>
</organism>
<proteinExistence type="predicted"/>
<dbReference type="Proteomes" id="UP000826012">
    <property type="component" value="Chromosome"/>
</dbReference>
<keyword evidence="3" id="KW-1185">Reference proteome</keyword>
<dbReference type="EMBL" id="AP024828">
    <property type="protein sequence ID" value="BCZ24644.1"/>
    <property type="molecule type" value="Genomic_DNA"/>
</dbReference>